<dbReference type="Proteomes" id="UP000290365">
    <property type="component" value="Chromosome"/>
</dbReference>
<name>A0A4P6JK85_KTERU</name>
<organism evidence="1 2">
    <name type="scientific">Ktedonosporobacter rubrisoli</name>
    <dbReference type="NCBI Taxonomy" id="2509675"/>
    <lineage>
        <taxon>Bacteria</taxon>
        <taxon>Bacillati</taxon>
        <taxon>Chloroflexota</taxon>
        <taxon>Ktedonobacteria</taxon>
        <taxon>Ktedonobacterales</taxon>
        <taxon>Ktedonosporobacteraceae</taxon>
        <taxon>Ktedonosporobacter</taxon>
    </lineage>
</organism>
<evidence type="ECO:0000313" key="1">
    <source>
        <dbReference type="EMBL" id="QBD75463.1"/>
    </source>
</evidence>
<gene>
    <name evidence="1" type="ORF">EPA93_05380</name>
</gene>
<dbReference type="KEGG" id="kbs:EPA93_05380"/>
<dbReference type="AlphaFoldDB" id="A0A4P6JK85"/>
<dbReference type="EMBL" id="CP035758">
    <property type="protein sequence ID" value="QBD75463.1"/>
    <property type="molecule type" value="Genomic_DNA"/>
</dbReference>
<keyword evidence="2" id="KW-1185">Reference proteome</keyword>
<reference evidence="1 2" key="1">
    <citation type="submission" date="2019-01" db="EMBL/GenBank/DDBJ databases">
        <title>Ktedonosporobacter rubrisoli SCAWS-G2.</title>
        <authorList>
            <person name="Huang Y."/>
            <person name="Yan B."/>
        </authorList>
    </citation>
    <scope>NUCLEOTIDE SEQUENCE [LARGE SCALE GENOMIC DNA]</scope>
    <source>
        <strain evidence="1 2">SCAWS-G2</strain>
    </source>
</reference>
<protein>
    <submittedName>
        <fullName evidence="1">Uncharacterized protein</fullName>
    </submittedName>
</protein>
<accession>A0A4P6JK85</accession>
<proteinExistence type="predicted"/>
<dbReference type="RefSeq" id="WP_129886061.1">
    <property type="nucleotide sequence ID" value="NZ_CP035758.1"/>
</dbReference>
<sequence length="74" mass="8466">MLRPPLQTEHLKIGQSRARTEILPANYAVKRFALDHLNYEVQSGIEMSWTYLNPTLMFTVLLAHLVKPGVGYIL</sequence>
<evidence type="ECO:0000313" key="2">
    <source>
        <dbReference type="Proteomes" id="UP000290365"/>
    </source>
</evidence>